<evidence type="ECO:0000313" key="3">
    <source>
        <dbReference type="Proteomes" id="UP000288758"/>
    </source>
</evidence>
<reference evidence="2 3" key="1">
    <citation type="submission" date="2018-12" db="EMBL/GenBank/DDBJ databases">
        <title>Complete Genome Sequence of the Corallopyronin A producing Myxobacterium Corallococcus coralloides B035.</title>
        <authorList>
            <person name="Bouhired S.M."/>
            <person name="Rupp O."/>
            <person name="Blom J."/>
            <person name="Schaeberle T.F."/>
            <person name="Kehraus S."/>
            <person name="Schiefer A."/>
            <person name="Pfarr K."/>
            <person name="Goesmann A."/>
            <person name="Hoerauf A."/>
            <person name="Koenig G.M."/>
        </authorList>
    </citation>
    <scope>NUCLEOTIDE SEQUENCE [LARGE SCALE GENOMIC DNA]</scope>
    <source>
        <strain evidence="2 3">B035</strain>
    </source>
</reference>
<feature type="region of interest" description="Disordered" evidence="1">
    <location>
        <begin position="184"/>
        <end position="229"/>
    </location>
</feature>
<accession>A0A410RWB4</accession>
<protein>
    <submittedName>
        <fullName evidence="2">Uncharacterized protein</fullName>
    </submittedName>
</protein>
<evidence type="ECO:0000256" key="1">
    <source>
        <dbReference type="SAM" id="MobiDB-lite"/>
    </source>
</evidence>
<dbReference type="AlphaFoldDB" id="A0A410RWB4"/>
<feature type="compositionally biased region" description="Basic residues" evidence="1">
    <location>
        <begin position="210"/>
        <end position="219"/>
    </location>
</feature>
<sequence length="229" mass="27389">MTTSPGPSGGRSRRPMRRCRRRAWSRLRSRRLKRRPRASSRRCRPWPGRQLRRAREWPCPPRRVGRPRRCRCRPPRRSGPPLRICRRSMSPRRSRLLRCGLRQGLLCWALPLQPRLLRCGLLRWAPPRRLLRARFPPRLLCWGLQGRERRPELPRAPRCWVPLLRAWALRPRLLLAPRRRAPRRRTGLRELPPPSGPPGRDCQPWVPRSRAGRPRRRLPRTFPVSVRPR</sequence>
<feature type="region of interest" description="Disordered" evidence="1">
    <location>
        <begin position="1"/>
        <end position="21"/>
    </location>
</feature>
<name>A0A410RWB4_CORCK</name>
<proteinExistence type="predicted"/>
<feature type="compositionally biased region" description="Basic residues" evidence="1">
    <location>
        <begin position="11"/>
        <end position="21"/>
    </location>
</feature>
<evidence type="ECO:0000313" key="2">
    <source>
        <dbReference type="EMBL" id="QAT86173.1"/>
    </source>
</evidence>
<organism evidence="2 3">
    <name type="scientific">Corallococcus coralloides</name>
    <name type="common">Myxococcus coralloides</name>
    <dbReference type="NCBI Taxonomy" id="184914"/>
    <lineage>
        <taxon>Bacteria</taxon>
        <taxon>Pseudomonadati</taxon>
        <taxon>Myxococcota</taxon>
        <taxon>Myxococcia</taxon>
        <taxon>Myxococcales</taxon>
        <taxon>Cystobacterineae</taxon>
        <taxon>Myxococcaceae</taxon>
        <taxon>Corallococcus</taxon>
    </lineage>
</organism>
<gene>
    <name evidence="2" type="ORF">EJ065_4625</name>
</gene>
<dbReference type="Proteomes" id="UP000288758">
    <property type="component" value="Chromosome"/>
</dbReference>
<dbReference type="EMBL" id="CP034669">
    <property type="protein sequence ID" value="QAT86173.1"/>
    <property type="molecule type" value="Genomic_DNA"/>
</dbReference>